<evidence type="ECO:0000313" key="9">
    <source>
        <dbReference type="Proteomes" id="UP000247345"/>
    </source>
</evidence>
<dbReference type="RefSeq" id="WP_105048274.1">
    <property type="nucleotide sequence ID" value="NZ_CP150661.1"/>
</dbReference>
<keyword evidence="9" id="KW-1185">Reference proteome</keyword>
<dbReference type="AlphaFoldDB" id="A0A2P6CCH5"/>
<protein>
    <submittedName>
        <fullName evidence="8">RagB/SusD family nutrient uptake outer membrane protein</fullName>
    </submittedName>
</protein>
<dbReference type="Proteomes" id="UP000247345">
    <property type="component" value="Unassembled WGS sequence"/>
</dbReference>
<evidence type="ECO:0000313" key="8">
    <source>
        <dbReference type="EMBL" id="PQJ72615.1"/>
    </source>
</evidence>
<organism evidence="8 9">
    <name type="scientific">Polaribacter butkevichii</name>
    <dbReference type="NCBI Taxonomy" id="218490"/>
    <lineage>
        <taxon>Bacteria</taxon>
        <taxon>Pseudomonadati</taxon>
        <taxon>Bacteroidota</taxon>
        <taxon>Flavobacteriia</taxon>
        <taxon>Flavobacteriales</taxon>
        <taxon>Flavobacteriaceae</taxon>
    </lineage>
</organism>
<dbReference type="InterPro" id="IPR011990">
    <property type="entry name" value="TPR-like_helical_dom_sf"/>
</dbReference>
<accession>A0A2P6CCH5</accession>
<comment type="subcellular location">
    <subcellularLocation>
        <location evidence="1">Cell outer membrane</location>
    </subcellularLocation>
</comment>
<dbReference type="EMBL" id="MSCK01000001">
    <property type="protein sequence ID" value="PQJ72615.1"/>
    <property type="molecule type" value="Genomic_DNA"/>
</dbReference>
<evidence type="ECO:0000259" key="7">
    <source>
        <dbReference type="Pfam" id="PF14322"/>
    </source>
</evidence>
<gene>
    <name evidence="8" type="ORF">BTO14_04810</name>
</gene>
<dbReference type="Pfam" id="PF07980">
    <property type="entry name" value="SusD_RagB"/>
    <property type="match status" value="1"/>
</dbReference>
<reference evidence="8 9" key="1">
    <citation type="submission" date="2016-12" db="EMBL/GenBank/DDBJ databases">
        <title>Trade-off between light-utilization and light-protection in marine flavobacteria.</title>
        <authorList>
            <person name="Kumagai Y."/>
            <person name="Yoshizawa S."/>
            <person name="Kogure K."/>
            <person name="Iwasaki W."/>
        </authorList>
    </citation>
    <scope>NUCLEOTIDE SEQUENCE [LARGE SCALE GENOMIC DNA]</scope>
    <source>
        <strain evidence="8 9">KCTC 12100</strain>
    </source>
</reference>
<name>A0A2P6CCH5_9FLAO</name>
<keyword evidence="5" id="KW-0998">Cell outer membrane</keyword>
<keyword evidence="4" id="KW-0472">Membrane</keyword>
<sequence length="510" mass="56741">MKTYKYIFLLLMSLSIVGCSNLEEEPIGLLAPDGFFNTPKDIQTAVNAAYGHMTHEKFWGRKMSLPLMLRSDMVAIGDLTTSSRRVEHDEFTVAADNGMVEGYWLRVYQIIAASNQAIAGAEDVNVDENVKNPVTAQAYFTRAFAYFHLVRQFGDIPYIDKPVTDLTTTSSLSKTAAADVYKNIIADLQFAKKWLPNTQAGRSLPAKSAAHSYLALVYLTIGDYDNAYKEAKGVIDNEGVYNLGLEADFQDLFNSSKVDASNEPIFVLDFIGASDGDDGRDYQAALTGLRDDEQYPNVSGGGWSVAVPTLAVYNTWDDRDYRKAVSFDNTAVFNGAVKPYTVFKENGGSGRGVNRPHIAKYTRFNGTSATGNGRASNNNYIMMRYAEVLLIAAEALNEISPGSAEAHGYVNRVRARARNGATFPENVSGLNQDDFRTMVLEERKWELAFECKRWYDITRRKMANPENGDVFGTSGLEYRPNFDVNRDYLYPLPADELARNTNLMPNNPGY</sequence>
<dbReference type="Gene3D" id="1.25.40.390">
    <property type="match status" value="1"/>
</dbReference>
<comment type="caution">
    <text evidence="8">The sequence shown here is derived from an EMBL/GenBank/DDBJ whole genome shotgun (WGS) entry which is preliminary data.</text>
</comment>
<proteinExistence type="inferred from homology"/>
<evidence type="ECO:0000256" key="1">
    <source>
        <dbReference type="ARBA" id="ARBA00004442"/>
    </source>
</evidence>
<evidence type="ECO:0000256" key="5">
    <source>
        <dbReference type="ARBA" id="ARBA00023237"/>
    </source>
</evidence>
<evidence type="ECO:0000259" key="6">
    <source>
        <dbReference type="Pfam" id="PF07980"/>
    </source>
</evidence>
<feature type="domain" description="RagB/SusD" evidence="6">
    <location>
        <begin position="355"/>
        <end position="510"/>
    </location>
</feature>
<dbReference type="Pfam" id="PF14322">
    <property type="entry name" value="SusD-like_3"/>
    <property type="match status" value="1"/>
</dbReference>
<evidence type="ECO:0000256" key="4">
    <source>
        <dbReference type="ARBA" id="ARBA00023136"/>
    </source>
</evidence>
<feature type="domain" description="SusD-like N-terminal" evidence="7">
    <location>
        <begin position="58"/>
        <end position="219"/>
    </location>
</feature>
<dbReference type="SUPFAM" id="SSF48452">
    <property type="entry name" value="TPR-like"/>
    <property type="match status" value="1"/>
</dbReference>
<dbReference type="OrthoDB" id="5694214at2"/>
<keyword evidence="3" id="KW-0732">Signal</keyword>
<evidence type="ECO:0000256" key="3">
    <source>
        <dbReference type="ARBA" id="ARBA00022729"/>
    </source>
</evidence>
<dbReference type="PROSITE" id="PS51257">
    <property type="entry name" value="PROKAR_LIPOPROTEIN"/>
    <property type="match status" value="1"/>
</dbReference>
<dbReference type="InterPro" id="IPR033985">
    <property type="entry name" value="SusD-like_N"/>
</dbReference>
<dbReference type="GO" id="GO:0009279">
    <property type="term" value="C:cell outer membrane"/>
    <property type="evidence" value="ECO:0007669"/>
    <property type="project" value="UniProtKB-SubCell"/>
</dbReference>
<dbReference type="InterPro" id="IPR012944">
    <property type="entry name" value="SusD_RagB_dom"/>
</dbReference>
<evidence type="ECO:0000256" key="2">
    <source>
        <dbReference type="ARBA" id="ARBA00006275"/>
    </source>
</evidence>
<comment type="similarity">
    <text evidence="2">Belongs to the SusD family.</text>
</comment>